<comment type="caution">
    <text evidence="1">The sequence shown here is derived from an EMBL/GenBank/DDBJ whole genome shotgun (WGS) entry which is preliminary data.</text>
</comment>
<gene>
    <name evidence="1" type="ORF">XAT740_LOCUS47041</name>
</gene>
<dbReference type="EMBL" id="CAJNOR010006441">
    <property type="protein sequence ID" value="CAF1595427.1"/>
    <property type="molecule type" value="Genomic_DNA"/>
</dbReference>
<dbReference type="Proteomes" id="UP000663828">
    <property type="component" value="Unassembled WGS sequence"/>
</dbReference>
<protein>
    <submittedName>
        <fullName evidence="1">Uncharacterized protein</fullName>
    </submittedName>
</protein>
<organism evidence="1 2">
    <name type="scientific">Adineta ricciae</name>
    <name type="common">Rotifer</name>
    <dbReference type="NCBI Taxonomy" id="249248"/>
    <lineage>
        <taxon>Eukaryota</taxon>
        <taxon>Metazoa</taxon>
        <taxon>Spiralia</taxon>
        <taxon>Gnathifera</taxon>
        <taxon>Rotifera</taxon>
        <taxon>Eurotatoria</taxon>
        <taxon>Bdelloidea</taxon>
        <taxon>Adinetida</taxon>
        <taxon>Adinetidae</taxon>
        <taxon>Adineta</taxon>
    </lineage>
</organism>
<keyword evidence="2" id="KW-1185">Reference proteome</keyword>
<sequence length="79" mass="9069">EYMYAQVVSMSGLLEPKSDSQRTAYLKSIASNTTSTSTKITQLAQSRQNEYNLRNKQRREEYERFLTSIALEDLEVSIG</sequence>
<proteinExistence type="predicted"/>
<evidence type="ECO:0000313" key="2">
    <source>
        <dbReference type="Proteomes" id="UP000663828"/>
    </source>
</evidence>
<reference evidence="1" key="1">
    <citation type="submission" date="2021-02" db="EMBL/GenBank/DDBJ databases">
        <authorList>
            <person name="Nowell W R."/>
        </authorList>
    </citation>
    <scope>NUCLEOTIDE SEQUENCE</scope>
</reference>
<accession>A0A816AAZ5</accession>
<name>A0A816AAZ5_ADIRI</name>
<dbReference type="AlphaFoldDB" id="A0A816AAZ5"/>
<evidence type="ECO:0000313" key="1">
    <source>
        <dbReference type="EMBL" id="CAF1595427.1"/>
    </source>
</evidence>
<feature type="non-terminal residue" evidence="1">
    <location>
        <position position="1"/>
    </location>
</feature>